<keyword evidence="7" id="KW-1185">Reference proteome</keyword>
<dbReference type="OrthoDB" id="8062037at2759"/>
<dbReference type="GO" id="GO:0061630">
    <property type="term" value="F:ubiquitin protein ligase activity"/>
    <property type="evidence" value="ECO:0007669"/>
    <property type="project" value="TreeGrafter"/>
</dbReference>
<keyword evidence="3" id="KW-0862">Zinc</keyword>
<dbReference type="PANTHER" id="PTHR45931:SF3">
    <property type="entry name" value="RING ZINC FINGER-CONTAINING PROTEIN"/>
    <property type="match status" value="1"/>
</dbReference>
<organism evidence="6 7">
    <name type="scientific">Tritrichomonas foetus</name>
    <dbReference type="NCBI Taxonomy" id="1144522"/>
    <lineage>
        <taxon>Eukaryota</taxon>
        <taxon>Metamonada</taxon>
        <taxon>Parabasalia</taxon>
        <taxon>Tritrichomonadida</taxon>
        <taxon>Tritrichomonadidae</taxon>
        <taxon>Tritrichomonas</taxon>
    </lineage>
</organism>
<comment type="caution">
    <text evidence="6">The sequence shown here is derived from an EMBL/GenBank/DDBJ whole genome shotgun (WGS) entry which is preliminary data.</text>
</comment>
<protein>
    <recommendedName>
        <fullName evidence="5">RING-type domain-containing protein</fullName>
    </recommendedName>
</protein>
<dbReference type="PROSITE" id="PS50089">
    <property type="entry name" value="ZF_RING_2"/>
    <property type="match status" value="1"/>
</dbReference>
<dbReference type="RefSeq" id="XP_068358007.1">
    <property type="nucleotide sequence ID" value="XM_068505620.1"/>
</dbReference>
<evidence type="ECO:0000256" key="1">
    <source>
        <dbReference type="ARBA" id="ARBA00022723"/>
    </source>
</evidence>
<accession>A0A1J4K0C8</accession>
<gene>
    <name evidence="6" type="ORF">TRFO_27544</name>
</gene>
<dbReference type="EMBL" id="MLAK01000778">
    <property type="protein sequence ID" value="OHT04871.1"/>
    <property type="molecule type" value="Genomic_DNA"/>
</dbReference>
<dbReference type="VEuPathDB" id="TrichDB:TRFO_27544"/>
<evidence type="ECO:0000313" key="6">
    <source>
        <dbReference type="EMBL" id="OHT04871.1"/>
    </source>
</evidence>
<evidence type="ECO:0000256" key="3">
    <source>
        <dbReference type="ARBA" id="ARBA00022833"/>
    </source>
</evidence>
<dbReference type="CDD" id="cd16454">
    <property type="entry name" value="RING-H2_PA-TM-RING"/>
    <property type="match status" value="1"/>
</dbReference>
<dbReference type="Gene3D" id="3.30.40.10">
    <property type="entry name" value="Zinc/RING finger domain, C3HC4 (zinc finger)"/>
    <property type="match status" value="1"/>
</dbReference>
<dbReference type="InterPro" id="IPR051834">
    <property type="entry name" value="RING_finger_E3_ligase"/>
</dbReference>
<dbReference type="GO" id="GO:0008270">
    <property type="term" value="F:zinc ion binding"/>
    <property type="evidence" value="ECO:0007669"/>
    <property type="project" value="UniProtKB-KW"/>
</dbReference>
<feature type="domain" description="RING-type" evidence="5">
    <location>
        <begin position="163"/>
        <end position="204"/>
    </location>
</feature>
<dbReference type="InterPro" id="IPR001841">
    <property type="entry name" value="Znf_RING"/>
</dbReference>
<dbReference type="GO" id="GO:0006511">
    <property type="term" value="P:ubiquitin-dependent protein catabolic process"/>
    <property type="evidence" value="ECO:0007669"/>
    <property type="project" value="TreeGrafter"/>
</dbReference>
<evidence type="ECO:0000256" key="2">
    <source>
        <dbReference type="ARBA" id="ARBA00022771"/>
    </source>
</evidence>
<evidence type="ECO:0000256" key="4">
    <source>
        <dbReference type="PROSITE-ProRule" id="PRU00175"/>
    </source>
</evidence>
<dbReference type="SMART" id="SM00184">
    <property type="entry name" value="RING"/>
    <property type="match status" value="1"/>
</dbReference>
<evidence type="ECO:0000259" key="5">
    <source>
        <dbReference type="PROSITE" id="PS50089"/>
    </source>
</evidence>
<dbReference type="InterPro" id="IPR013083">
    <property type="entry name" value="Znf_RING/FYVE/PHD"/>
</dbReference>
<dbReference type="AlphaFoldDB" id="A0A1J4K0C8"/>
<keyword evidence="1" id="KW-0479">Metal-binding</keyword>
<dbReference type="Pfam" id="PF13639">
    <property type="entry name" value="zf-RING_2"/>
    <property type="match status" value="1"/>
</dbReference>
<evidence type="ECO:0000313" key="7">
    <source>
        <dbReference type="Proteomes" id="UP000179807"/>
    </source>
</evidence>
<name>A0A1J4K0C8_9EUKA</name>
<dbReference type="GO" id="GO:0005634">
    <property type="term" value="C:nucleus"/>
    <property type="evidence" value="ECO:0007669"/>
    <property type="project" value="TreeGrafter"/>
</dbReference>
<dbReference type="Proteomes" id="UP000179807">
    <property type="component" value="Unassembled WGS sequence"/>
</dbReference>
<dbReference type="GeneID" id="94840324"/>
<dbReference type="SUPFAM" id="SSF57850">
    <property type="entry name" value="RING/U-box"/>
    <property type="match status" value="1"/>
</dbReference>
<sequence>MLWCYQCQKCVFDNGSFKCPVCSSGFVEKETLILNEEGQTSSPMRQMNVSVNPVTIFQGDFSRSGVSLALRLSDLSSHHLLSFLRTIIQQARSGNTRFGSHISTAPGQLGDYLMGGDDQIRALAEHLFSIDRQSLGSPPAESHFVQSLQEVPFDPSKCAEDACMICLETLTQDEKVVILECGHPFHKACLDPWLKMHSECPNCRHMLPST</sequence>
<proteinExistence type="predicted"/>
<keyword evidence="2 4" id="KW-0863">Zinc-finger</keyword>
<reference evidence="6" key="1">
    <citation type="submission" date="2016-10" db="EMBL/GenBank/DDBJ databases">
        <authorList>
            <person name="Benchimol M."/>
            <person name="Almeida L.G."/>
            <person name="Vasconcelos A.T."/>
            <person name="Perreira-Neves A."/>
            <person name="Rosa I.A."/>
            <person name="Tasca T."/>
            <person name="Bogo M.R."/>
            <person name="de Souza W."/>
        </authorList>
    </citation>
    <scope>NUCLEOTIDE SEQUENCE [LARGE SCALE GENOMIC DNA]</scope>
    <source>
        <strain evidence="6">K</strain>
    </source>
</reference>
<dbReference type="PANTHER" id="PTHR45931">
    <property type="entry name" value="SI:CH211-59O9.10"/>
    <property type="match status" value="1"/>
</dbReference>